<dbReference type="SMART" id="SM00487">
    <property type="entry name" value="DEXDc"/>
    <property type="match status" value="1"/>
</dbReference>
<sequence>MTQLNLIEDVKPFIQANWEKAGFAEATAIQIKAIPLIAGGKDVIAESPTGTGKTLAYVLPLLQRVEETKKNTQIVIVAPSRELVMQIFDEIKKWSEGSSITSASFIGGANIKRQVEKLKKSPQIVVGTPGRIQELIKLKKLKMHEVKTVVLDEGDQLLTPEHKNTIKEIVKATRSERQIVLVSATLNEGTESRARDLMKKDPEIIQVELNEVPIGDVKHVYLVCEQREKITLLERIAKTVRMKGLGFVKDIGNLNVIAEKLDYKGVDLHLLHSDTKKDERERALKAMRNENQGLLLATDVAARGLDIAGLTHVIHFDLPANVSQYVHRSGRTGRQGASGTVVSIVTEREERELKKMAKELNISLIRNRLYKGELVED</sequence>
<dbReference type="InterPro" id="IPR050547">
    <property type="entry name" value="DEAD_box_RNA_helicases"/>
</dbReference>
<evidence type="ECO:0000256" key="3">
    <source>
        <dbReference type="ARBA" id="ARBA00022806"/>
    </source>
</evidence>
<dbReference type="PROSITE" id="PS51194">
    <property type="entry name" value="HELICASE_CTER"/>
    <property type="match status" value="1"/>
</dbReference>
<dbReference type="Pfam" id="PF00271">
    <property type="entry name" value="Helicase_C"/>
    <property type="match status" value="1"/>
</dbReference>
<feature type="domain" description="Helicase C-terminal" evidence="6">
    <location>
        <begin position="232"/>
        <end position="377"/>
    </location>
</feature>
<feature type="domain" description="Helicase ATP-binding" evidence="5">
    <location>
        <begin position="34"/>
        <end position="204"/>
    </location>
</feature>
<dbReference type="SUPFAM" id="SSF52540">
    <property type="entry name" value="P-loop containing nucleoside triphosphate hydrolases"/>
    <property type="match status" value="1"/>
</dbReference>
<dbReference type="InterPro" id="IPR011545">
    <property type="entry name" value="DEAD/DEAH_box_helicase_dom"/>
</dbReference>
<name>A0ABT9Z9C1_9BACI</name>
<evidence type="ECO:0000313" key="8">
    <source>
        <dbReference type="Proteomes" id="UP001232245"/>
    </source>
</evidence>
<evidence type="ECO:0000259" key="5">
    <source>
        <dbReference type="PROSITE" id="PS51192"/>
    </source>
</evidence>
<dbReference type="GO" id="GO:0004386">
    <property type="term" value="F:helicase activity"/>
    <property type="evidence" value="ECO:0007669"/>
    <property type="project" value="UniProtKB-KW"/>
</dbReference>
<evidence type="ECO:0000256" key="1">
    <source>
        <dbReference type="ARBA" id="ARBA00022741"/>
    </source>
</evidence>
<comment type="caution">
    <text evidence="7">The sequence shown here is derived from an EMBL/GenBank/DDBJ whole genome shotgun (WGS) entry which is preliminary data.</text>
</comment>
<dbReference type="InterPro" id="IPR027417">
    <property type="entry name" value="P-loop_NTPase"/>
</dbReference>
<protein>
    <submittedName>
        <fullName evidence="7">Superfamily II DNA/RNA helicase</fullName>
    </submittedName>
</protein>
<dbReference type="Pfam" id="PF00270">
    <property type="entry name" value="DEAD"/>
    <property type="match status" value="1"/>
</dbReference>
<dbReference type="EMBL" id="JAUSTZ010000024">
    <property type="protein sequence ID" value="MDQ0228529.1"/>
    <property type="molecule type" value="Genomic_DNA"/>
</dbReference>
<evidence type="ECO:0000256" key="2">
    <source>
        <dbReference type="ARBA" id="ARBA00022801"/>
    </source>
</evidence>
<organism evidence="7 8">
    <name type="scientific">Metabacillus niabensis</name>
    <dbReference type="NCBI Taxonomy" id="324854"/>
    <lineage>
        <taxon>Bacteria</taxon>
        <taxon>Bacillati</taxon>
        <taxon>Bacillota</taxon>
        <taxon>Bacilli</taxon>
        <taxon>Bacillales</taxon>
        <taxon>Bacillaceae</taxon>
        <taxon>Metabacillus</taxon>
    </lineage>
</organism>
<dbReference type="SMART" id="SM00490">
    <property type="entry name" value="HELICc"/>
    <property type="match status" value="1"/>
</dbReference>
<keyword evidence="1" id="KW-0547">Nucleotide-binding</keyword>
<evidence type="ECO:0000313" key="7">
    <source>
        <dbReference type="EMBL" id="MDQ0228529.1"/>
    </source>
</evidence>
<dbReference type="CDD" id="cd18787">
    <property type="entry name" value="SF2_C_DEAD"/>
    <property type="match status" value="1"/>
</dbReference>
<evidence type="ECO:0000259" key="6">
    <source>
        <dbReference type="PROSITE" id="PS51194"/>
    </source>
</evidence>
<keyword evidence="8" id="KW-1185">Reference proteome</keyword>
<dbReference type="InterPro" id="IPR001650">
    <property type="entry name" value="Helicase_C-like"/>
</dbReference>
<gene>
    <name evidence="7" type="ORF">J2S02_004914</name>
</gene>
<dbReference type="CDD" id="cd00268">
    <property type="entry name" value="DEADc"/>
    <property type="match status" value="1"/>
</dbReference>
<dbReference type="PANTHER" id="PTHR47963:SF7">
    <property type="entry name" value="ATP-DEPENDENT RNA HELICASE YFML-RELATED"/>
    <property type="match status" value="1"/>
</dbReference>
<dbReference type="PANTHER" id="PTHR47963">
    <property type="entry name" value="DEAD-BOX ATP-DEPENDENT RNA HELICASE 47, MITOCHONDRIAL"/>
    <property type="match status" value="1"/>
</dbReference>
<dbReference type="RefSeq" id="WP_095299451.1">
    <property type="nucleotide sequence ID" value="NZ_CADEPK010000011.1"/>
</dbReference>
<dbReference type="Proteomes" id="UP001232245">
    <property type="component" value="Unassembled WGS sequence"/>
</dbReference>
<keyword evidence="4" id="KW-0067">ATP-binding</keyword>
<keyword evidence="2" id="KW-0378">Hydrolase</keyword>
<accession>A0ABT9Z9C1</accession>
<dbReference type="InterPro" id="IPR044742">
    <property type="entry name" value="DEAD/DEAH_RhlB"/>
</dbReference>
<proteinExistence type="predicted"/>
<evidence type="ECO:0000256" key="4">
    <source>
        <dbReference type="ARBA" id="ARBA00022840"/>
    </source>
</evidence>
<keyword evidence="3 7" id="KW-0347">Helicase</keyword>
<dbReference type="Gene3D" id="3.40.50.300">
    <property type="entry name" value="P-loop containing nucleotide triphosphate hydrolases"/>
    <property type="match status" value="2"/>
</dbReference>
<dbReference type="PROSITE" id="PS51192">
    <property type="entry name" value="HELICASE_ATP_BIND_1"/>
    <property type="match status" value="1"/>
</dbReference>
<dbReference type="InterPro" id="IPR014001">
    <property type="entry name" value="Helicase_ATP-bd"/>
</dbReference>
<reference evidence="7 8" key="1">
    <citation type="submission" date="2023-07" db="EMBL/GenBank/DDBJ databases">
        <title>Genomic Encyclopedia of Type Strains, Phase IV (KMG-IV): sequencing the most valuable type-strain genomes for metagenomic binning, comparative biology and taxonomic classification.</title>
        <authorList>
            <person name="Goeker M."/>
        </authorList>
    </citation>
    <scope>NUCLEOTIDE SEQUENCE [LARGE SCALE GENOMIC DNA]</scope>
    <source>
        <strain evidence="7 8">DSM 17723</strain>
    </source>
</reference>